<reference evidence="2" key="1">
    <citation type="submission" date="2021-12" db="EMBL/GenBank/DDBJ databases">
        <authorList>
            <person name="King R."/>
        </authorList>
    </citation>
    <scope>NUCLEOTIDE SEQUENCE</scope>
</reference>
<feature type="compositionally biased region" description="Basic residues" evidence="1">
    <location>
        <begin position="15"/>
        <end position="33"/>
    </location>
</feature>
<dbReference type="EMBL" id="OU963894">
    <property type="protein sequence ID" value="CAH0397651.1"/>
    <property type="molecule type" value="Genomic_DNA"/>
</dbReference>
<proteinExistence type="predicted"/>
<sequence length="122" mass="13504">MLGDYNQGRPPRAVRAVRPHRAPSYGGRRKRPNARLGTDRLRRASKSYCCKRVATSDERGGGEGKRCPNLNSEPISLSIFNPCGCHSLNLVVADAVKLSAKSVSLCEFLQRLFVIFSGLTKW</sequence>
<evidence type="ECO:0000313" key="3">
    <source>
        <dbReference type="Proteomes" id="UP001153292"/>
    </source>
</evidence>
<organism evidence="2 3">
    <name type="scientific">Chilo suppressalis</name>
    <name type="common">Asiatic rice borer moth</name>
    <dbReference type="NCBI Taxonomy" id="168631"/>
    <lineage>
        <taxon>Eukaryota</taxon>
        <taxon>Metazoa</taxon>
        <taxon>Ecdysozoa</taxon>
        <taxon>Arthropoda</taxon>
        <taxon>Hexapoda</taxon>
        <taxon>Insecta</taxon>
        <taxon>Pterygota</taxon>
        <taxon>Neoptera</taxon>
        <taxon>Endopterygota</taxon>
        <taxon>Lepidoptera</taxon>
        <taxon>Glossata</taxon>
        <taxon>Ditrysia</taxon>
        <taxon>Pyraloidea</taxon>
        <taxon>Crambidae</taxon>
        <taxon>Crambinae</taxon>
        <taxon>Chilo</taxon>
    </lineage>
</organism>
<protein>
    <submittedName>
        <fullName evidence="2">Uncharacterized protein</fullName>
    </submittedName>
</protein>
<evidence type="ECO:0000256" key="1">
    <source>
        <dbReference type="SAM" id="MobiDB-lite"/>
    </source>
</evidence>
<feature type="region of interest" description="Disordered" evidence="1">
    <location>
        <begin position="1"/>
        <end position="36"/>
    </location>
</feature>
<dbReference type="Proteomes" id="UP001153292">
    <property type="component" value="Chromosome 1"/>
</dbReference>
<name>A0ABN8AWG4_CHISP</name>
<keyword evidence="3" id="KW-1185">Reference proteome</keyword>
<accession>A0ABN8AWG4</accession>
<evidence type="ECO:0000313" key="2">
    <source>
        <dbReference type="EMBL" id="CAH0397651.1"/>
    </source>
</evidence>
<gene>
    <name evidence="2" type="ORF">CHILSU_LOCUS726</name>
</gene>